<accession>A0A225D5W3</accession>
<comment type="caution">
    <text evidence="1">The sequence shown here is derived from an EMBL/GenBank/DDBJ whole genome shotgun (WGS) entry which is preliminary data.</text>
</comment>
<evidence type="ECO:0000313" key="1">
    <source>
        <dbReference type="EMBL" id="OWK36980.1"/>
    </source>
</evidence>
<protein>
    <submittedName>
        <fullName evidence="1">Uncharacterized protein</fullName>
    </submittedName>
</protein>
<dbReference type="AlphaFoldDB" id="A0A225D5W3"/>
<evidence type="ECO:0000313" key="2">
    <source>
        <dbReference type="Proteomes" id="UP000214646"/>
    </source>
</evidence>
<dbReference type="Proteomes" id="UP000214646">
    <property type="component" value="Unassembled WGS sequence"/>
</dbReference>
<keyword evidence="2" id="KW-1185">Reference proteome</keyword>
<name>A0A225D5W3_9BACT</name>
<proteinExistence type="predicted"/>
<dbReference type="EMBL" id="NIDE01000015">
    <property type="protein sequence ID" value="OWK36980.1"/>
    <property type="molecule type" value="Genomic_DNA"/>
</dbReference>
<gene>
    <name evidence="1" type="ORF">FRUB_07902</name>
</gene>
<organism evidence="1 2">
    <name type="scientific">Fimbriiglobus ruber</name>
    <dbReference type="NCBI Taxonomy" id="1908690"/>
    <lineage>
        <taxon>Bacteria</taxon>
        <taxon>Pseudomonadati</taxon>
        <taxon>Planctomycetota</taxon>
        <taxon>Planctomycetia</taxon>
        <taxon>Gemmatales</taxon>
        <taxon>Gemmataceae</taxon>
        <taxon>Fimbriiglobus</taxon>
    </lineage>
</organism>
<reference evidence="2" key="1">
    <citation type="submission" date="2017-06" db="EMBL/GenBank/DDBJ databases">
        <title>Genome analysis of Fimbriiglobus ruber SP5, the first member of the order Planctomycetales with confirmed chitinolytic capability.</title>
        <authorList>
            <person name="Ravin N.V."/>
            <person name="Rakitin A.L."/>
            <person name="Ivanova A.A."/>
            <person name="Beletsky A.V."/>
            <person name="Kulichevskaya I.S."/>
            <person name="Mardanov A.V."/>
            <person name="Dedysh S.N."/>
        </authorList>
    </citation>
    <scope>NUCLEOTIDE SEQUENCE [LARGE SCALE GENOMIC DNA]</scope>
    <source>
        <strain evidence="2">SP5</strain>
    </source>
</reference>
<sequence length="39" mass="4098">MARFQRARASPFVGASSFVGIPSVSVAAAFGTLETCRHN</sequence>